<dbReference type="Gene3D" id="3.90.70.10">
    <property type="entry name" value="Cysteine proteinases"/>
    <property type="match status" value="1"/>
</dbReference>
<dbReference type="Pfam" id="PF00112">
    <property type="entry name" value="Peptidase_C1"/>
    <property type="match status" value="1"/>
</dbReference>
<dbReference type="AlphaFoldDB" id="A0AA35R9Z9"/>
<keyword evidence="2" id="KW-0645">Protease</keyword>
<evidence type="ECO:0000313" key="6">
    <source>
        <dbReference type="EMBL" id="CAI8006918.1"/>
    </source>
</evidence>
<sequence length="227" mass="24661">MTHTVSDSITYSDSKDWREDGAVTSVKNQGQCGSCWAFSATGALEGQYWKKAGKLVSLSEQQLVDCSWKSGNAGCNGGLMDNAFQYIKQNGGICSASSYPYRGYMWRCKASYCSSVTSLSGYVDIKSQSEDDLLDAVSEIGPVCVAIDASSYGFQFYSKGVYTDDSCSQSKLNHGVLVTGYGVNSNTAYWHVKNSWGTSWGNSGYIMMARNYNNMCGIATAASYPYI</sequence>
<keyword evidence="7" id="KW-1185">Reference proteome</keyword>
<name>A0AA35R9Z9_GEOBA</name>
<dbReference type="PROSITE" id="PS00139">
    <property type="entry name" value="THIOL_PROTEASE_CYS"/>
    <property type="match status" value="1"/>
</dbReference>
<evidence type="ECO:0000313" key="7">
    <source>
        <dbReference type="Proteomes" id="UP001174909"/>
    </source>
</evidence>
<dbReference type="InterPro" id="IPR013128">
    <property type="entry name" value="Peptidase_C1A"/>
</dbReference>
<feature type="domain" description="Peptidase C1A papain C-terminal" evidence="5">
    <location>
        <begin position="11"/>
        <end position="226"/>
    </location>
</feature>
<dbReference type="PRINTS" id="PR00705">
    <property type="entry name" value="PAPAIN"/>
</dbReference>
<organism evidence="6 7">
    <name type="scientific">Geodia barretti</name>
    <name type="common">Barrett's horny sponge</name>
    <dbReference type="NCBI Taxonomy" id="519541"/>
    <lineage>
        <taxon>Eukaryota</taxon>
        <taxon>Metazoa</taxon>
        <taxon>Porifera</taxon>
        <taxon>Demospongiae</taxon>
        <taxon>Heteroscleromorpha</taxon>
        <taxon>Tetractinellida</taxon>
        <taxon>Astrophorina</taxon>
        <taxon>Geodiidae</taxon>
        <taxon>Geodia</taxon>
    </lineage>
</organism>
<evidence type="ECO:0000256" key="1">
    <source>
        <dbReference type="ARBA" id="ARBA00008455"/>
    </source>
</evidence>
<dbReference type="InterPro" id="IPR025660">
    <property type="entry name" value="Pept_his_AS"/>
</dbReference>
<proteinExistence type="inferred from homology"/>
<reference evidence="6" key="1">
    <citation type="submission" date="2023-03" db="EMBL/GenBank/DDBJ databases">
        <authorList>
            <person name="Steffen K."/>
            <person name="Cardenas P."/>
        </authorList>
    </citation>
    <scope>NUCLEOTIDE SEQUENCE</scope>
</reference>
<keyword evidence="4" id="KW-0788">Thiol protease</keyword>
<dbReference type="EMBL" id="CASHTH010000735">
    <property type="protein sequence ID" value="CAI8006918.1"/>
    <property type="molecule type" value="Genomic_DNA"/>
</dbReference>
<dbReference type="InterPro" id="IPR038765">
    <property type="entry name" value="Papain-like_cys_pep_sf"/>
</dbReference>
<dbReference type="GO" id="GO:0006508">
    <property type="term" value="P:proteolysis"/>
    <property type="evidence" value="ECO:0007669"/>
    <property type="project" value="UniProtKB-KW"/>
</dbReference>
<evidence type="ECO:0000256" key="2">
    <source>
        <dbReference type="ARBA" id="ARBA00022670"/>
    </source>
</evidence>
<dbReference type="InterPro" id="IPR039417">
    <property type="entry name" value="Peptidase_C1A_papain-like"/>
</dbReference>
<evidence type="ECO:0000256" key="4">
    <source>
        <dbReference type="ARBA" id="ARBA00022807"/>
    </source>
</evidence>
<dbReference type="CDD" id="cd02248">
    <property type="entry name" value="Peptidase_C1A"/>
    <property type="match status" value="1"/>
</dbReference>
<dbReference type="GO" id="GO:0008234">
    <property type="term" value="F:cysteine-type peptidase activity"/>
    <property type="evidence" value="ECO:0007669"/>
    <property type="project" value="UniProtKB-KW"/>
</dbReference>
<comment type="caution">
    <text evidence="6">The sequence shown here is derived from an EMBL/GenBank/DDBJ whole genome shotgun (WGS) entry which is preliminary data.</text>
</comment>
<dbReference type="SMART" id="SM00645">
    <property type="entry name" value="Pept_C1"/>
    <property type="match status" value="1"/>
</dbReference>
<evidence type="ECO:0000256" key="3">
    <source>
        <dbReference type="ARBA" id="ARBA00022801"/>
    </source>
</evidence>
<protein>
    <submittedName>
        <fullName evidence="6">Cathepsin L</fullName>
    </submittedName>
</protein>
<evidence type="ECO:0000259" key="5">
    <source>
        <dbReference type="SMART" id="SM00645"/>
    </source>
</evidence>
<comment type="similarity">
    <text evidence="1">Belongs to the peptidase C1 family.</text>
</comment>
<dbReference type="FunFam" id="3.90.70.10:FF:000006">
    <property type="entry name" value="Cathepsin S"/>
    <property type="match status" value="1"/>
</dbReference>
<dbReference type="Proteomes" id="UP001174909">
    <property type="component" value="Unassembled WGS sequence"/>
</dbReference>
<dbReference type="InterPro" id="IPR000169">
    <property type="entry name" value="Pept_cys_AS"/>
</dbReference>
<accession>A0AA35R9Z9</accession>
<gene>
    <name evidence="6" type="ORF">GBAR_LOCUS4963</name>
</gene>
<dbReference type="PROSITE" id="PS00639">
    <property type="entry name" value="THIOL_PROTEASE_HIS"/>
    <property type="match status" value="1"/>
</dbReference>
<dbReference type="SUPFAM" id="SSF54001">
    <property type="entry name" value="Cysteine proteinases"/>
    <property type="match status" value="1"/>
</dbReference>
<keyword evidence="3" id="KW-0378">Hydrolase</keyword>
<dbReference type="PANTHER" id="PTHR12411">
    <property type="entry name" value="CYSTEINE PROTEASE FAMILY C1-RELATED"/>
    <property type="match status" value="1"/>
</dbReference>
<dbReference type="InterPro" id="IPR000668">
    <property type="entry name" value="Peptidase_C1A_C"/>
</dbReference>